<dbReference type="EMBL" id="WOWR01000018">
    <property type="protein sequence ID" value="KAF0254047.1"/>
    <property type="molecule type" value="Genomic_DNA"/>
</dbReference>
<dbReference type="PANTHER" id="PTHR30603:SF47">
    <property type="entry name" value="RNA POLYMERASE SIGMA FACTOR SIGD, CHLOROPLASTIC"/>
    <property type="match status" value="1"/>
</dbReference>
<accession>A0A7V8EGZ6</accession>
<comment type="caution">
    <text evidence="2">The sequence shown here is derived from an EMBL/GenBank/DDBJ whole genome shotgun (WGS) entry which is preliminary data.</text>
</comment>
<dbReference type="InterPro" id="IPR013325">
    <property type="entry name" value="RNA_pol_sigma_r2"/>
</dbReference>
<dbReference type="SUPFAM" id="SSF88946">
    <property type="entry name" value="Sigma2 domain of RNA polymerase sigma factors"/>
    <property type="match status" value="1"/>
</dbReference>
<proteinExistence type="predicted"/>
<dbReference type="AlphaFoldDB" id="A0A7V8EGZ6"/>
<name>A0A7V8EGZ6_PSEPU</name>
<dbReference type="GO" id="GO:0003700">
    <property type="term" value="F:DNA-binding transcription factor activity"/>
    <property type="evidence" value="ECO:0007669"/>
    <property type="project" value="InterPro"/>
</dbReference>
<evidence type="ECO:0000259" key="1">
    <source>
        <dbReference type="Pfam" id="PF04542"/>
    </source>
</evidence>
<protein>
    <recommendedName>
        <fullName evidence="1">RNA polymerase sigma-70 region 2 domain-containing protein</fullName>
    </recommendedName>
</protein>
<sequence length="505" mass="56102">MAKLAQVAFRAQSVGFTIPTDLPDFPLIPRRNLRLTREQEQAFGYTVLQLTLDQMQAFACDRELVSEMLSDVESAFTKDNSAEKAVALVRINGYWVRHGSIPTAEFSALAREKIARVREGLAAMDALDGKERDLFYIGALDALRTALAEVVPYDIILAKTTKSFAQRCSDLSSACRDLVAYAAKEMHLSRPRVQLLCEPFWLSNKLPAICFGANRYVQSIMPAKAKREFRFGILERQQRIAKVAIATGVPIGELLESWSSFYKLHQRIDRLSGVFADHNTGLAEKVARDYQGAQDFDDVRSAANQGLARAIALYAPEKGMKFSTYATTWIKQTILRSLIQQDLIRLPEGSYQLLGRVRAVYADFPNASDEYVRSAANVSALELEGLRPYLLGNGAMSLDTLVSSDGEECGLHGLIADENNDFVTELEEESEAAYVIGFIRKALTEQEYVVLSHRTGLGGVDVLQGMELASRLGISPQTVSLLWKKAQAKIVAIPELKAVWEQMEC</sequence>
<feature type="domain" description="RNA polymerase sigma-70 region 2" evidence="1">
    <location>
        <begin position="278"/>
        <end position="340"/>
    </location>
</feature>
<reference evidence="2 3" key="1">
    <citation type="submission" date="2019-12" db="EMBL/GenBank/DDBJ databases">
        <authorList>
            <person name="Woiski C."/>
        </authorList>
    </citation>
    <scope>NUCLEOTIDE SEQUENCE [LARGE SCALE GENOMIC DNA]</scope>
    <source>
        <strain evidence="2 3">BOE100</strain>
    </source>
</reference>
<dbReference type="Proteomes" id="UP000442695">
    <property type="component" value="Unassembled WGS sequence"/>
</dbReference>
<dbReference type="Gene3D" id="1.10.601.10">
    <property type="entry name" value="RNA Polymerase Primary Sigma Factor"/>
    <property type="match status" value="1"/>
</dbReference>
<organism evidence="2 3">
    <name type="scientific">Pseudomonas putida</name>
    <name type="common">Arthrobacter siderocapsulatus</name>
    <dbReference type="NCBI Taxonomy" id="303"/>
    <lineage>
        <taxon>Bacteria</taxon>
        <taxon>Pseudomonadati</taxon>
        <taxon>Pseudomonadota</taxon>
        <taxon>Gammaproteobacteria</taxon>
        <taxon>Pseudomonadales</taxon>
        <taxon>Pseudomonadaceae</taxon>
        <taxon>Pseudomonas</taxon>
    </lineage>
</organism>
<dbReference type="RefSeq" id="WP_156859174.1">
    <property type="nucleotide sequence ID" value="NZ_WOWR01000018.1"/>
</dbReference>
<dbReference type="SUPFAM" id="SSF88659">
    <property type="entry name" value="Sigma3 and sigma4 domains of RNA polymerase sigma factors"/>
    <property type="match status" value="1"/>
</dbReference>
<dbReference type="Pfam" id="PF04542">
    <property type="entry name" value="Sigma70_r2"/>
    <property type="match status" value="1"/>
</dbReference>
<dbReference type="PANTHER" id="PTHR30603">
    <property type="entry name" value="RNA POLYMERASE SIGMA FACTOR RPO"/>
    <property type="match status" value="1"/>
</dbReference>
<dbReference type="InterPro" id="IPR013324">
    <property type="entry name" value="RNA_pol_sigma_r3/r4-like"/>
</dbReference>
<dbReference type="InterPro" id="IPR050239">
    <property type="entry name" value="Sigma-70_RNA_pol_init_factors"/>
</dbReference>
<dbReference type="InterPro" id="IPR007627">
    <property type="entry name" value="RNA_pol_sigma70_r2"/>
</dbReference>
<evidence type="ECO:0000313" key="2">
    <source>
        <dbReference type="EMBL" id="KAF0254047.1"/>
    </source>
</evidence>
<dbReference type="GO" id="GO:0006352">
    <property type="term" value="P:DNA-templated transcription initiation"/>
    <property type="evidence" value="ECO:0007669"/>
    <property type="project" value="InterPro"/>
</dbReference>
<evidence type="ECO:0000313" key="3">
    <source>
        <dbReference type="Proteomes" id="UP000442695"/>
    </source>
</evidence>
<gene>
    <name evidence="2" type="ORF">GN299_15370</name>
</gene>